<reference evidence="1" key="2">
    <citation type="journal article" date="2015" name="Data Brief">
        <title>Shoot transcriptome of the giant reed, Arundo donax.</title>
        <authorList>
            <person name="Barrero R.A."/>
            <person name="Guerrero F.D."/>
            <person name="Moolhuijzen P."/>
            <person name="Goolsby J.A."/>
            <person name="Tidwell J."/>
            <person name="Bellgard S.E."/>
            <person name="Bellgard M.I."/>
        </authorList>
    </citation>
    <scope>NUCLEOTIDE SEQUENCE</scope>
    <source>
        <tissue evidence="1">Shoot tissue taken approximately 20 cm above the soil surface</tissue>
    </source>
</reference>
<dbReference type="AlphaFoldDB" id="A0A0A9BD60"/>
<accession>A0A0A9BD60</accession>
<reference evidence="1" key="1">
    <citation type="submission" date="2014-09" db="EMBL/GenBank/DDBJ databases">
        <authorList>
            <person name="Magalhaes I.L.F."/>
            <person name="Oliveira U."/>
            <person name="Santos F.R."/>
            <person name="Vidigal T.H.D.A."/>
            <person name="Brescovit A.D."/>
            <person name="Santos A.J."/>
        </authorList>
    </citation>
    <scope>NUCLEOTIDE SEQUENCE</scope>
    <source>
        <tissue evidence="1">Shoot tissue taken approximately 20 cm above the soil surface</tissue>
    </source>
</reference>
<dbReference type="EMBL" id="GBRH01235976">
    <property type="protein sequence ID" value="JAD61919.1"/>
    <property type="molecule type" value="Transcribed_RNA"/>
</dbReference>
<evidence type="ECO:0000313" key="1">
    <source>
        <dbReference type="EMBL" id="JAD61919.1"/>
    </source>
</evidence>
<proteinExistence type="predicted"/>
<organism evidence="1">
    <name type="scientific">Arundo donax</name>
    <name type="common">Giant reed</name>
    <name type="synonym">Donax arundinaceus</name>
    <dbReference type="NCBI Taxonomy" id="35708"/>
    <lineage>
        <taxon>Eukaryota</taxon>
        <taxon>Viridiplantae</taxon>
        <taxon>Streptophyta</taxon>
        <taxon>Embryophyta</taxon>
        <taxon>Tracheophyta</taxon>
        <taxon>Spermatophyta</taxon>
        <taxon>Magnoliopsida</taxon>
        <taxon>Liliopsida</taxon>
        <taxon>Poales</taxon>
        <taxon>Poaceae</taxon>
        <taxon>PACMAD clade</taxon>
        <taxon>Arundinoideae</taxon>
        <taxon>Arundineae</taxon>
        <taxon>Arundo</taxon>
    </lineage>
</organism>
<name>A0A0A9BD60_ARUDO</name>
<protein>
    <submittedName>
        <fullName evidence="1">Uncharacterized protein</fullName>
    </submittedName>
</protein>
<sequence>MIYLGACWVSFSFQDESDDNSSGTNLKQSAAFFRKNKMLVHLMVTTE</sequence>